<reference evidence="5" key="1">
    <citation type="journal article" date="2019" name="Int. J. Syst. Evol. Microbiol.">
        <title>The Global Catalogue of Microorganisms (GCM) 10K type strain sequencing project: providing services to taxonomists for standard genome sequencing and annotation.</title>
        <authorList>
            <consortium name="The Broad Institute Genomics Platform"/>
            <consortium name="The Broad Institute Genome Sequencing Center for Infectious Disease"/>
            <person name="Wu L."/>
            <person name="Ma J."/>
        </authorList>
    </citation>
    <scope>NUCLEOTIDE SEQUENCE [LARGE SCALE GENOMIC DNA]</scope>
    <source>
        <strain evidence="5">ZS-35-S2</strain>
    </source>
</reference>
<evidence type="ECO:0000313" key="5">
    <source>
        <dbReference type="Proteomes" id="UP001596203"/>
    </source>
</evidence>
<name>A0ABW1KGS7_9ACTN</name>
<gene>
    <name evidence="4" type="ORF">ACFP2T_30365</name>
</gene>
<feature type="compositionally biased region" description="Low complexity" evidence="1">
    <location>
        <begin position="33"/>
        <end position="53"/>
    </location>
</feature>
<evidence type="ECO:0000256" key="1">
    <source>
        <dbReference type="SAM" id="MobiDB-lite"/>
    </source>
</evidence>
<feature type="signal peptide" evidence="2">
    <location>
        <begin position="1"/>
        <end position="25"/>
    </location>
</feature>
<dbReference type="EC" id="3.4.-.-" evidence="4"/>
<feature type="compositionally biased region" description="Pro residues" evidence="1">
    <location>
        <begin position="54"/>
        <end position="63"/>
    </location>
</feature>
<proteinExistence type="predicted"/>
<dbReference type="GO" id="GO:0016787">
    <property type="term" value="F:hydrolase activity"/>
    <property type="evidence" value="ECO:0007669"/>
    <property type="project" value="UniProtKB-KW"/>
</dbReference>
<organism evidence="4 5">
    <name type="scientific">Plantactinospora solaniradicis</name>
    <dbReference type="NCBI Taxonomy" id="1723736"/>
    <lineage>
        <taxon>Bacteria</taxon>
        <taxon>Bacillati</taxon>
        <taxon>Actinomycetota</taxon>
        <taxon>Actinomycetes</taxon>
        <taxon>Micromonosporales</taxon>
        <taxon>Micromonosporaceae</taxon>
        <taxon>Plantactinospora</taxon>
    </lineage>
</organism>
<protein>
    <submittedName>
        <fullName evidence="4">M15 family metallopeptidase</fullName>
        <ecNumber evidence="4">3.4.-.-</ecNumber>
    </submittedName>
</protein>
<feature type="chain" id="PRO_5047304401" evidence="2">
    <location>
        <begin position="26"/>
        <end position="250"/>
    </location>
</feature>
<dbReference type="Pfam" id="PF13539">
    <property type="entry name" value="Peptidase_M15_4"/>
    <property type="match status" value="1"/>
</dbReference>
<dbReference type="SUPFAM" id="SSF55166">
    <property type="entry name" value="Hedgehog/DD-peptidase"/>
    <property type="match status" value="1"/>
</dbReference>
<accession>A0ABW1KGS7</accession>
<comment type="caution">
    <text evidence="4">The sequence shown here is derived from an EMBL/GenBank/DDBJ whole genome shotgun (WGS) entry which is preliminary data.</text>
</comment>
<keyword evidence="2" id="KW-0732">Signal</keyword>
<feature type="domain" description="Peptidase M15C" evidence="3">
    <location>
        <begin position="169"/>
        <end position="246"/>
    </location>
</feature>
<dbReference type="Proteomes" id="UP001596203">
    <property type="component" value="Unassembled WGS sequence"/>
</dbReference>
<dbReference type="EMBL" id="JBHSPR010000032">
    <property type="protein sequence ID" value="MFC6020461.1"/>
    <property type="molecule type" value="Genomic_DNA"/>
</dbReference>
<sequence>MGRWSRYPVLAALLAALAISGCAHATADPDRASGTPTSGTPTSPSRPTGQAGTPQPPSTPAAPPFVDDVSPVTAGDISSSWRPGCPVGPEQLRRVRLGYWGFDGQPHVGTIIVHRTVTADVIKVFAALYRERFPIRRMEPVDEYDGSDDRSMAADNTSGFNCRKVVSTGPSKWSVHAYGQAIDVNPVENPYLVAGKVLPPAGTAYRGRSDERAGMAVPDGVLVEAFASVGWHWGGGWESPDYQHFSKTGG</sequence>
<evidence type="ECO:0000256" key="2">
    <source>
        <dbReference type="SAM" id="SignalP"/>
    </source>
</evidence>
<dbReference type="PROSITE" id="PS51257">
    <property type="entry name" value="PROKAR_LIPOPROTEIN"/>
    <property type="match status" value="1"/>
</dbReference>
<dbReference type="InterPro" id="IPR009045">
    <property type="entry name" value="Zn_M74/Hedgehog-like"/>
</dbReference>
<keyword evidence="4" id="KW-0378">Hydrolase</keyword>
<dbReference type="Gene3D" id="3.30.1380.10">
    <property type="match status" value="1"/>
</dbReference>
<evidence type="ECO:0000259" key="3">
    <source>
        <dbReference type="Pfam" id="PF13539"/>
    </source>
</evidence>
<dbReference type="RefSeq" id="WP_377427686.1">
    <property type="nucleotide sequence ID" value="NZ_JBHSPR010000032.1"/>
</dbReference>
<keyword evidence="5" id="KW-1185">Reference proteome</keyword>
<feature type="region of interest" description="Disordered" evidence="1">
    <location>
        <begin position="26"/>
        <end position="85"/>
    </location>
</feature>
<evidence type="ECO:0000313" key="4">
    <source>
        <dbReference type="EMBL" id="MFC6020461.1"/>
    </source>
</evidence>
<dbReference type="InterPro" id="IPR039561">
    <property type="entry name" value="Peptidase_M15C"/>
</dbReference>